<dbReference type="AlphaFoldDB" id="A0A1H8H1H2"/>
<evidence type="ECO:0000259" key="2">
    <source>
        <dbReference type="PROSITE" id="PS51725"/>
    </source>
</evidence>
<evidence type="ECO:0000313" key="3">
    <source>
        <dbReference type="EMBL" id="SEN49870.1"/>
    </source>
</evidence>
<dbReference type="STRING" id="1121117.SAMN02745977_01399"/>
<accession>A0A1H8H1H2</accession>
<name>A0A1H8H1H2_9BURK</name>
<keyword evidence="4" id="KW-1185">Reference proteome</keyword>
<dbReference type="InterPro" id="IPR038762">
    <property type="entry name" value="ABM_predict"/>
</dbReference>
<dbReference type="OrthoDB" id="1494254at2"/>
<keyword evidence="1" id="KW-1133">Transmembrane helix</keyword>
<keyword evidence="1" id="KW-0472">Membrane</keyword>
<dbReference type="RefSeq" id="WP_159430730.1">
    <property type="nucleotide sequence ID" value="NZ_FOCW01000002.1"/>
</dbReference>
<dbReference type="Gene3D" id="3.30.70.100">
    <property type="match status" value="1"/>
</dbReference>
<dbReference type="SUPFAM" id="SSF54909">
    <property type="entry name" value="Dimeric alpha+beta barrel"/>
    <property type="match status" value="1"/>
</dbReference>
<keyword evidence="1" id="KW-0812">Transmembrane</keyword>
<dbReference type="Pfam" id="PF03992">
    <property type="entry name" value="ABM"/>
    <property type="match status" value="1"/>
</dbReference>
<evidence type="ECO:0000313" key="4">
    <source>
        <dbReference type="Proteomes" id="UP000199531"/>
    </source>
</evidence>
<organism evidence="3 4">
    <name type="scientific">Brachymonas denitrificans DSM 15123</name>
    <dbReference type="NCBI Taxonomy" id="1121117"/>
    <lineage>
        <taxon>Bacteria</taxon>
        <taxon>Pseudomonadati</taxon>
        <taxon>Pseudomonadota</taxon>
        <taxon>Betaproteobacteria</taxon>
        <taxon>Burkholderiales</taxon>
        <taxon>Comamonadaceae</taxon>
        <taxon>Brachymonas</taxon>
    </lineage>
</organism>
<dbReference type="EMBL" id="FOCW01000002">
    <property type="protein sequence ID" value="SEN49870.1"/>
    <property type="molecule type" value="Genomic_DNA"/>
</dbReference>
<sequence>MATSPAAPAAAVTRIASRRTRPGQEAAYEALVREMFEQMRQTPGFRHGQLVPPEQPGGLYHVISQFDSEAALQSWNASPKRADIHARMRAVAEDEPEYRVLTGLEAWFAPAVVPATMHPPRTRMAFVTWLGIFPTAAFFLWFVAPLVAHWPFLLRTALITGLIVATMTWFVAPRLTRWMRGFLNPKR</sequence>
<reference evidence="3 4" key="1">
    <citation type="submission" date="2016-10" db="EMBL/GenBank/DDBJ databases">
        <authorList>
            <person name="de Groot N.N."/>
        </authorList>
    </citation>
    <scope>NUCLEOTIDE SEQUENCE [LARGE SCALE GENOMIC DNA]</scope>
    <source>
        <strain evidence="3 4">DSM 15123</strain>
    </source>
</reference>
<feature type="transmembrane region" description="Helical" evidence="1">
    <location>
        <begin position="126"/>
        <end position="146"/>
    </location>
</feature>
<proteinExistence type="predicted"/>
<dbReference type="PANTHER" id="PTHR40057">
    <property type="entry name" value="SLR1162 PROTEIN"/>
    <property type="match status" value="1"/>
</dbReference>
<dbReference type="Proteomes" id="UP000199531">
    <property type="component" value="Unassembled WGS sequence"/>
</dbReference>
<feature type="domain" description="ABM" evidence="2">
    <location>
        <begin position="12"/>
        <end position="101"/>
    </location>
</feature>
<gene>
    <name evidence="3" type="ORF">SAMN02745977_01399</name>
</gene>
<dbReference type="InterPro" id="IPR007138">
    <property type="entry name" value="ABM_dom"/>
</dbReference>
<protein>
    <recommendedName>
        <fullName evidence="2">ABM domain-containing protein</fullName>
    </recommendedName>
</protein>
<feature type="transmembrane region" description="Helical" evidence="1">
    <location>
        <begin position="152"/>
        <end position="172"/>
    </location>
</feature>
<dbReference type="InterPro" id="IPR011008">
    <property type="entry name" value="Dimeric_a/b-barrel"/>
</dbReference>
<dbReference type="PROSITE" id="PS51725">
    <property type="entry name" value="ABM"/>
    <property type="match status" value="1"/>
</dbReference>
<evidence type="ECO:0000256" key="1">
    <source>
        <dbReference type="SAM" id="Phobius"/>
    </source>
</evidence>
<dbReference type="PANTHER" id="PTHR40057:SF1">
    <property type="entry name" value="SLR1162 PROTEIN"/>
    <property type="match status" value="1"/>
</dbReference>